<dbReference type="PANTHER" id="PTHR16128:SF5">
    <property type="entry name" value="FAD_NAD(P)-BINDING OXIDOREDUCTASE FAMILY PROTEIN"/>
    <property type="match status" value="1"/>
</dbReference>
<keyword evidence="3" id="KW-1185">Reference proteome</keyword>
<dbReference type="PANTHER" id="PTHR16128">
    <property type="entry name" value="FAD/NAD(P)-BINDING OXIDOREDUCTASE FAMILY PROTEIN"/>
    <property type="match status" value="1"/>
</dbReference>
<dbReference type="Proteomes" id="UP000643207">
    <property type="component" value="Unassembled WGS sequence"/>
</dbReference>
<dbReference type="EMBL" id="JAERRA010000001">
    <property type="protein sequence ID" value="MBL0718743.1"/>
    <property type="molecule type" value="Genomic_DNA"/>
</dbReference>
<dbReference type="Pfam" id="PF01593">
    <property type="entry name" value="Amino_oxidase"/>
    <property type="match status" value="1"/>
</dbReference>
<dbReference type="Gene3D" id="3.50.50.60">
    <property type="entry name" value="FAD/NAD(P)-binding domain"/>
    <property type="match status" value="1"/>
</dbReference>
<name>A0A9X1BQP7_9BURK</name>
<evidence type="ECO:0000259" key="1">
    <source>
        <dbReference type="Pfam" id="PF01593"/>
    </source>
</evidence>
<sequence>MTRQTIAVVGAGLAGLRAAERLLDAGAQVTLLEKSRGPGGRCATRRSPVGPFDHGAGAFRARTPAFQAAVAAAATQGLLHAAPAGQRLLDLDPGPSDAPAWRGAPFMNAWPQALRERLVGRGLRLLTEATVRGLRRESTGWLLELAEEPARAALGDTRFDAVLLAVPAEQAVPLLQPHDPAQAALLAACRSEACITLMAAWSDPQPGGPHLLRPAEGPLALAFRQDAFDTGAADLAPTRWTAHARADWSLAAIDTPPEALLAPMLHALRDALGEAAPGGAPTHAAVHRWRYAQLLQAAAAPCGWSAALGLGSCGDGWLGSSEAAMPLDGLERAWLSAGALVDRVLGG</sequence>
<reference evidence="2 3" key="1">
    <citation type="submission" date="2021-01" db="EMBL/GenBank/DDBJ databases">
        <title>Piscinibacter sp. Jin2 Genome sequencing and assembly.</title>
        <authorList>
            <person name="Kim I."/>
        </authorList>
    </citation>
    <scope>NUCLEOTIDE SEQUENCE [LARGE SCALE GENOMIC DNA]</scope>
    <source>
        <strain evidence="2 3">Jin2</strain>
    </source>
</reference>
<dbReference type="AlphaFoldDB" id="A0A9X1BQP7"/>
<dbReference type="GO" id="GO:0016491">
    <property type="term" value="F:oxidoreductase activity"/>
    <property type="evidence" value="ECO:0007669"/>
    <property type="project" value="InterPro"/>
</dbReference>
<gene>
    <name evidence="2" type="ORF">JI742_02465</name>
</gene>
<proteinExistence type="predicted"/>
<evidence type="ECO:0000313" key="3">
    <source>
        <dbReference type="Proteomes" id="UP000643207"/>
    </source>
</evidence>
<evidence type="ECO:0000313" key="2">
    <source>
        <dbReference type="EMBL" id="MBL0718743.1"/>
    </source>
</evidence>
<organism evidence="2 3">
    <name type="scientific">Aquariibacter lacus</name>
    <dbReference type="NCBI Taxonomy" id="2801332"/>
    <lineage>
        <taxon>Bacteria</taxon>
        <taxon>Pseudomonadati</taxon>
        <taxon>Pseudomonadota</taxon>
        <taxon>Betaproteobacteria</taxon>
        <taxon>Burkholderiales</taxon>
        <taxon>Sphaerotilaceae</taxon>
        <taxon>Aquariibacter</taxon>
    </lineage>
</organism>
<accession>A0A9X1BQP7</accession>
<dbReference type="PRINTS" id="PR00419">
    <property type="entry name" value="ADXRDTASE"/>
</dbReference>
<dbReference type="Pfam" id="PF13450">
    <property type="entry name" value="NAD_binding_8"/>
    <property type="match status" value="1"/>
</dbReference>
<dbReference type="InterPro" id="IPR036188">
    <property type="entry name" value="FAD/NAD-bd_sf"/>
</dbReference>
<dbReference type="SUPFAM" id="SSF51905">
    <property type="entry name" value="FAD/NAD(P)-binding domain"/>
    <property type="match status" value="1"/>
</dbReference>
<comment type="caution">
    <text evidence="2">The sequence shown here is derived from an EMBL/GenBank/DDBJ whole genome shotgun (WGS) entry which is preliminary data.</text>
</comment>
<dbReference type="Gene3D" id="3.90.660.10">
    <property type="match status" value="1"/>
</dbReference>
<dbReference type="RefSeq" id="WP_201823718.1">
    <property type="nucleotide sequence ID" value="NZ_JAERRA010000001.1"/>
</dbReference>
<protein>
    <submittedName>
        <fullName evidence="2">FAD-dependent oxidoreductase</fullName>
    </submittedName>
</protein>
<dbReference type="InterPro" id="IPR002937">
    <property type="entry name" value="Amino_oxidase"/>
</dbReference>
<feature type="domain" description="Amine oxidase" evidence="1">
    <location>
        <begin position="107"/>
        <end position="290"/>
    </location>
</feature>